<dbReference type="Proteomes" id="UP001485043">
    <property type="component" value="Unassembled WGS sequence"/>
</dbReference>
<dbReference type="EMBL" id="JALJOV010000122">
    <property type="protein sequence ID" value="KAK9866937.1"/>
    <property type="molecule type" value="Genomic_DNA"/>
</dbReference>
<reference evidence="1 2" key="1">
    <citation type="journal article" date="2024" name="Nat. Commun.">
        <title>Phylogenomics reveals the evolutionary origins of lichenization in chlorophyte algae.</title>
        <authorList>
            <person name="Puginier C."/>
            <person name="Libourel C."/>
            <person name="Otte J."/>
            <person name="Skaloud P."/>
            <person name="Haon M."/>
            <person name="Grisel S."/>
            <person name="Petersen M."/>
            <person name="Berrin J.G."/>
            <person name="Delaux P.M."/>
            <person name="Dal Grande F."/>
            <person name="Keller J."/>
        </authorList>
    </citation>
    <scope>NUCLEOTIDE SEQUENCE [LARGE SCALE GENOMIC DNA]</scope>
    <source>
        <strain evidence="1 2">SAG 2523</strain>
    </source>
</reference>
<name>A0AAW1TAU6_9CHLO</name>
<keyword evidence="2" id="KW-1185">Reference proteome</keyword>
<organism evidence="1 2">
    <name type="scientific">Apatococcus fuscideae</name>
    <dbReference type="NCBI Taxonomy" id="2026836"/>
    <lineage>
        <taxon>Eukaryota</taxon>
        <taxon>Viridiplantae</taxon>
        <taxon>Chlorophyta</taxon>
        <taxon>core chlorophytes</taxon>
        <taxon>Trebouxiophyceae</taxon>
        <taxon>Chlorellales</taxon>
        <taxon>Chlorellaceae</taxon>
        <taxon>Apatococcus</taxon>
    </lineage>
</organism>
<dbReference type="AlphaFoldDB" id="A0AAW1TAU6"/>
<evidence type="ECO:0008006" key="3">
    <source>
        <dbReference type="Google" id="ProtNLM"/>
    </source>
</evidence>
<comment type="caution">
    <text evidence="1">The sequence shown here is derived from an EMBL/GenBank/DDBJ whole genome shotgun (WGS) entry which is preliminary data.</text>
</comment>
<evidence type="ECO:0000313" key="2">
    <source>
        <dbReference type="Proteomes" id="UP001485043"/>
    </source>
</evidence>
<protein>
    <recommendedName>
        <fullName evidence="3">F-box domain-containing protein</fullName>
    </recommendedName>
</protein>
<sequence length="118" mass="12906">MILLLVVPEWSAFDPNCLLTLSLVCSDFRKCVHSKDIVNAAVFWDRPHPLTKSAHKAFEQWCSARDSTHLAVNLSLRSSSKYSSSSAGSRSASIPVSGMIGWARSSKAASARWRPISA</sequence>
<proteinExistence type="predicted"/>
<gene>
    <name evidence="1" type="ORF">WJX84_007478</name>
</gene>
<accession>A0AAW1TAU6</accession>
<evidence type="ECO:0000313" key="1">
    <source>
        <dbReference type="EMBL" id="KAK9866937.1"/>
    </source>
</evidence>